<evidence type="ECO:0000313" key="2">
    <source>
        <dbReference type="EMBL" id="CAD7265732.1"/>
    </source>
</evidence>
<keyword evidence="1" id="KW-0472">Membrane</keyword>
<protein>
    <submittedName>
        <fullName evidence="2">Uncharacterized protein</fullName>
    </submittedName>
</protein>
<proteinExistence type="predicted"/>
<feature type="transmembrane region" description="Helical" evidence="1">
    <location>
        <begin position="14"/>
        <end position="32"/>
    </location>
</feature>
<sequence>MNILLRLTGTYRTVAMDAMSAVLVVWPLYLLIREKGVAYWIKKKENMEKVRLLTTPDVPTSEEGERALLEEWQRR</sequence>
<keyword evidence="1" id="KW-1133">Transmembrane helix</keyword>
<accession>A0A7R9G4H4</accession>
<evidence type="ECO:0000256" key="1">
    <source>
        <dbReference type="SAM" id="Phobius"/>
    </source>
</evidence>
<dbReference type="AlphaFoldDB" id="A0A7R9G4H4"/>
<dbReference type="EMBL" id="OC005893">
    <property type="protein sequence ID" value="CAD7265732.1"/>
    <property type="molecule type" value="Genomic_DNA"/>
</dbReference>
<keyword evidence="1" id="KW-0812">Transmembrane</keyword>
<reference evidence="2" key="1">
    <citation type="submission" date="2020-11" db="EMBL/GenBank/DDBJ databases">
        <authorList>
            <person name="Tran Van P."/>
        </authorList>
    </citation>
    <scope>NUCLEOTIDE SEQUENCE</scope>
</reference>
<organism evidence="2">
    <name type="scientific">Timema shepardi</name>
    <name type="common">Walking stick</name>
    <dbReference type="NCBI Taxonomy" id="629360"/>
    <lineage>
        <taxon>Eukaryota</taxon>
        <taxon>Metazoa</taxon>
        <taxon>Ecdysozoa</taxon>
        <taxon>Arthropoda</taxon>
        <taxon>Hexapoda</taxon>
        <taxon>Insecta</taxon>
        <taxon>Pterygota</taxon>
        <taxon>Neoptera</taxon>
        <taxon>Polyneoptera</taxon>
        <taxon>Phasmatodea</taxon>
        <taxon>Timematodea</taxon>
        <taxon>Timematoidea</taxon>
        <taxon>Timematidae</taxon>
        <taxon>Timema</taxon>
    </lineage>
</organism>
<gene>
    <name evidence="2" type="ORF">TSIB3V08_LOCUS9762</name>
</gene>
<name>A0A7R9G4H4_TIMSH</name>